<evidence type="ECO:0008006" key="2">
    <source>
        <dbReference type="Google" id="ProtNLM"/>
    </source>
</evidence>
<protein>
    <recommendedName>
        <fullName evidence="2">DUF4143 domain-containing protein</fullName>
    </recommendedName>
</protein>
<reference evidence="1" key="1">
    <citation type="submission" date="2019-03" db="EMBL/GenBank/DDBJ databases">
        <title>Single cell metagenomics reveals metabolic interactions within the superorganism composed of flagellate Streblomastix strix and complex community of Bacteroidetes bacteria on its surface.</title>
        <authorList>
            <person name="Treitli S.C."/>
            <person name="Kolisko M."/>
            <person name="Husnik F."/>
            <person name="Keeling P."/>
            <person name="Hampl V."/>
        </authorList>
    </citation>
    <scope>NUCLEOTIDE SEQUENCE</scope>
    <source>
        <strain evidence="1">STM</strain>
    </source>
</reference>
<accession>A0A5J4P5D8</accession>
<comment type="caution">
    <text evidence="1">The sequence shown here is derived from an EMBL/GenBank/DDBJ whole genome shotgun (WGS) entry which is preliminary data.</text>
</comment>
<feature type="non-terminal residue" evidence="1">
    <location>
        <position position="1"/>
    </location>
</feature>
<gene>
    <name evidence="1" type="ORF">EZS27_044537</name>
</gene>
<name>A0A5J4P5D8_9ZZZZ</name>
<evidence type="ECO:0000313" key="1">
    <source>
        <dbReference type="EMBL" id="KAA6303821.1"/>
    </source>
</evidence>
<dbReference type="AlphaFoldDB" id="A0A5J4P5D8"/>
<dbReference type="EMBL" id="SNRY01012022">
    <property type="protein sequence ID" value="KAA6303821.1"/>
    <property type="molecule type" value="Genomic_DNA"/>
</dbReference>
<sequence>DALSESKYPYRMPRYLKAGHIDMNFLLQEFQAFWRENSEIWVKRYAYEEAAPHLILQAFLQRVVNGGGRIIREFAAGRNRLDLCVEFEGQKYPVELKIRYSSKTEEKSYSQLIGYMDTLGVKEGWLIIFDRRPDIDWDTKIYLKTETVEDTTVVIIGC</sequence>
<organism evidence="1">
    <name type="scientific">termite gut metagenome</name>
    <dbReference type="NCBI Taxonomy" id="433724"/>
    <lineage>
        <taxon>unclassified sequences</taxon>
        <taxon>metagenomes</taxon>
        <taxon>organismal metagenomes</taxon>
    </lineage>
</organism>
<proteinExistence type="predicted"/>